<dbReference type="EMBL" id="CAXDID020000027">
    <property type="protein sequence ID" value="CAL5991250.1"/>
    <property type="molecule type" value="Genomic_DNA"/>
</dbReference>
<dbReference type="EMBL" id="CATOUU010000985">
    <property type="protein sequence ID" value="CAI9965068.1"/>
    <property type="molecule type" value="Genomic_DNA"/>
</dbReference>
<reference evidence="3 4" key="2">
    <citation type="submission" date="2024-07" db="EMBL/GenBank/DDBJ databases">
        <authorList>
            <person name="Akdeniz Z."/>
        </authorList>
    </citation>
    <scope>NUCLEOTIDE SEQUENCE [LARGE SCALE GENOMIC DNA]</scope>
</reference>
<evidence type="ECO:0000313" key="3">
    <source>
        <dbReference type="EMBL" id="CAL5991250.1"/>
    </source>
</evidence>
<evidence type="ECO:0000313" key="2">
    <source>
        <dbReference type="EMBL" id="CAI9965068.1"/>
    </source>
</evidence>
<organism evidence="2">
    <name type="scientific">Hexamita inflata</name>
    <dbReference type="NCBI Taxonomy" id="28002"/>
    <lineage>
        <taxon>Eukaryota</taxon>
        <taxon>Metamonada</taxon>
        <taxon>Diplomonadida</taxon>
        <taxon>Hexamitidae</taxon>
        <taxon>Hexamitinae</taxon>
        <taxon>Hexamita</taxon>
    </lineage>
</organism>
<gene>
    <name evidence="3" type="ORF">HINF_LOCUS12003</name>
    <name evidence="2" type="ORF">HINF_LOCUS52713</name>
</gene>
<sequence>MFAFHALQIVLSSQLSKKQFISQYVCQKQILADQILNYCSKESTLYSRIQNGQVSHASLGATFNSLYTSKTQDLTIDVTYQVENLPSFAFFGLTSQINISISSLSVKVPQNLYSGALICFQCDLNASSSDFTFIAQAQQVSGLVLSPQTVMSIYQSLIQFRLNGSVGGLIYKLKTRIITENCNISGFVGQSLESGSIACYVETQVEFSVNNVRLCTNINKKAETGENLVKVTGIIIYTCDICRNKVYAYGICVQSLNNSEVISMKLVCKNSFVFDGDQCSCPADFILNGSICVNILHSVNNFITVQQDFNLKAVNNISVLNSTMQTLNAKNDGLQSNISALKQNLTQLDVVITNFQSNQSKLIEDVQILKLQNQQMQLLINDLINQINCSGHAFINGKCILQGCPISGQQLLNGTCQCPEDQQLVNGQCQSVQIIIGQNSSFQCNTSVFINVFDIQTITNQILSSDEFSSGYVFGVSTNIQNAFIDVIDGVYSSVKPLFQGQTIYKNIKVQIGTQSITSGSLIISTGSLIVNYMNIISRVGSQITVNGKLNILMEQSTRSNITNLLVNMSFASTNSQIQLINLIGGSTNITWYQVYGIYQSTSTVSLVGLQANTAKVSINQVSFKPSVFNVGNCSSYLISSVDLSQVLINNIAIMLGNNSNSQILGSLQSTASNFYQFGGIITNVLSGSTVFINNILLDGYYQFNTGFVNNSGVLVGFVQLNTSIVDIMNVCMNQKVKSPSQFTNYGLCGYNNGDLSLQLSSVTFYIQGTSLKWFGLVGYQSSDSPHADAINLRISVKTGVDSSSGDTVGALFGGQNARNCSIQNSIIVDSNISSKYRVGGFIGFSKDQKLSINTTIQNSSISMSNIAGYTSTGGFIGSSDSYSSSYNMTILNSTVQTSNITGINGTGGYIGYSDPNPSSFYSIRIQNSSIQTSNVSGTNCTGGLIGYSISRNASTFYIQSFKFISIRITAQQNYRIVLGFDDMTSNYVTKFQFLDSISSGNFLNGAQIANCAAIQNAFAQVGC</sequence>
<protein>
    <submittedName>
        <fullName evidence="3">Hypothetical_protein</fullName>
    </submittedName>
</protein>
<keyword evidence="1" id="KW-0175">Coiled coil</keyword>
<reference evidence="2" key="1">
    <citation type="submission" date="2023-06" db="EMBL/GenBank/DDBJ databases">
        <authorList>
            <person name="Kurt Z."/>
        </authorList>
    </citation>
    <scope>NUCLEOTIDE SEQUENCE</scope>
</reference>
<dbReference type="Gene3D" id="2.160.20.110">
    <property type="match status" value="1"/>
</dbReference>
<feature type="coiled-coil region" evidence="1">
    <location>
        <begin position="324"/>
        <end position="386"/>
    </location>
</feature>
<proteinExistence type="predicted"/>
<evidence type="ECO:0000256" key="1">
    <source>
        <dbReference type="SAM" id="Coils"/>
    </source>
</evidence>
<dbReference type="AlphaFoldDB" id="A0AA86VF93"/>
<keyword evidence="4" id="KW-1185">Reference proteome</keyword>
<comment type="caution">
    <text evidence="2">The sequence shown here is derived from an EMBL/GenBank/DDBJ whole genome shotgun (WGS) entry which is preliminary data.</text>
</comment>
<dbReference type="Proteomes" id="UP001642409">
    <property type="component" value="Unassembled WGS sequence"/>
</dbReference>
<evidence type="ECO:0000313" key="4">
    <source>
        <dbReference type="Proteomes" id="UP001642409"/>
    </source>
</evidence>
<accession>A0AA86VF93</accession>
<name>A0AA86VF93_9EUKA</name>